<dbReference type="EMBL" id="AMGX01000020">
    <property type="protein sequence ID" value="EXJ66276.1"/>
    <property type="molecule type" value="Genomic_DNA"/>
</dbReference>
<dbReference type="AlphaFoldDB" id="W9WNN6"/>
<feature type="transmembrane region" description="Helical" evidence="1">
    <location>
        <begin position="60"/>
        <end position="85"/>
    </location>
</feature>
<name>W9WNN6_9EURO</name>
<dbReference type="OrthoDB" id="4838853at2759"/>
<accession>W9WNN6</accession>
<feature type="transmembrane region" description="Helical" evidence="1">
    <location>
        <begin position="106"/>
        <end position="127"/>
    </location>
</feature>
<comment type="caution">
    <text evidence="2">The sequence shown here is derived from an EMBL/GenBank/DDBJ whole genome shotgun (WGS) entry which is preliminary data.</text>
</comment>
<dbReference type="STRING" id="1182543.W9WNN6"/>
<dbReference type="PANTHER" id="PTHR42024:SF1">
    <property type="entry name" value="AMINO ACID PERMEASE_ SLC12A DOMAIN-CONTAINING PROTEIN"/>
    <property type="match status" value="1"/>
</dbReference>
<protein>
    <submittedName>
        <fullName evidence="2">Uncharacterized protein</fullName>
    </submittedName>
</protein>
<feature type="transmembrane region" description="Helical" evidence="1">
    <location>
        <begin position="224"/>
        <end position="246"/>
    </location>
</feature>
<evidence type="ECO:0000313" key="3">
    <source>
        <dbReference type="Proteomes" id="UP000019471"/>
    </source>
</evidence>
<dbReference type="PANTHER" id="PTHR42024">
    <property type="entry name" value="AMINO ACID PERMEASE_ SLC12A DOMAIN-CONTAINING PROTEIN"/>
    <property type="match status" value="1"/>
</dbReference>
<proteinExistence type="predicted"/>
<gene>
    <name evidence="2" type="ORF">A1O5_10428</name>
</gene>
<keyword evidence="1" id="KW-1133">Transmembrane helix</keyword>
<keyword evidence="1" id="KW-0812">Transmembrane</keyword>
<feature type="transmembrane region" description="Helical" evidence="1">
    <location>
        <begin position="139"/>
        <end position="157"/>
    </location>
</feature>
<organism evidence="2 3">
    <name type="scientific">Cladophialophora psammophila CBS 110553</name>
    <dbReference type="NCBI Taxonomy" id="1182543"/>
    <lineage>
        <taxon>Eukaryota</taxon>
        <taxon>Fungi</taxon>
        <taxon>Dikarya</taxon>
        <taxon>Ascomycota</taxon>
        <taxon>Pezizomycotina</taxon>
        <taxon>Eurotiomycetes</taxon>
        <taxon>Chaetothyriomycetidae</taxon>
        <taxon>Chaetothyriales</taxon>
        <taxon>Herpotrichiellaceae</taxon>
        <taxon>Cladophialophora</taxon>
    </lineage>
</organism>
<evidence type="ECO:0000256" key="1">
    <source>
        <dbReference type="SAM" id="Phobius"/>
    </source>
</evidence>
<evidence type="ECO:0000313" key="2">
    <source>
        <dbReference type="EMBL" id="EXJ66276.1"/>
    </source>
</evidence>
<dbReference type="RefSeq" id="XP_007749194.1">
    <property type="nucleotide sequence ID" value="XM_007751004.1"/>
</dbReference>
<feature type="transmembrane region" description="Helical" evidence="1">
    <location>
        <begin position="252"/>
        <end position="274"/>
    </location>
</feature>
<dbReference type="GeneID" id="19195121"/>
<sequence>MPPPLPLPPPVVNGTLRGWPGPSVGEGVGGVIDLADGGAAASLPSKTGLPYRLSDHRKNWAIWFACFCFDGCVLPIILFYALWFSRGYRLLIKRDPKYRPINGGRWWFDCSYYVLSVALGIVIVELVAATATKDVKVKVIAMAPPSVLYTVAGYTLLQNAAHCLRIRAPVTLSSIKRGSLTPPPLFTVIEDVFAVDGCHLGLPARHAMLATYNASARFRSTLMWWSWAWCLACLAVAAGLSIVVGLTEGTTGFGITYGVSFPFIVFMSVVTAFWMEAEDARGAFAAPVGQGKALRSVFSGANGRAV</sequence>
<dbReference type="Proteomes" id="UP000019471">
    <property type="component" value="Unassembled WGS sequence"/>
</dbReference>
<dbReference type="HOGENOM" id="CLU_038384_0_1_1"/>
<keyword evidence="1" id="KW-0472">Membrane</keyword>
<keyword evidence="3" id="KW-1185">Reference proteome</keyword>
<reference evidence="2 3" key="1">
    <citation type="submission" date="2013-03" db="EMBL/GenBank/DDBJ databases">
        <title>The Genome Sequence of Cladophialophora psammophila CBS 110553.</title>
        <authorList>
            <consortium name="The Broad Institute Genomics Platform"/>
            <person name="Cuomo C."/>
            <person name="de Hoog S."/>
            <person name="Gorbushina A."/>
            <person name="Walker B."/>
            <person name="Young S.K."/>
            <person name="Zeng Q."/>
            <person name="Gargeya S."/>
            <person name="Fitzgerald M."/>
            <person name="Haas B."/>
            <person name="Abouelleil A."/>
            <person name="Allen A.W."/>
            <person name="Alvarado L."/>
            <person name="Arachchi H.M."/>
            <person name="Berlin A.M."/>
            <person name="Chapman S.B."/>
            <person name="Gainer-Dewar J."/>
            <person name="Goldberg J."/>
            <person name="Griggs A."/>
            <person name="Gujja S."/>
            <person name="Hansen M."/>
            <person name="Howarth C."/>
            <person name="Imamovic A."/>
            <person name="Ireland A."/>
            <person name="Larimer J."/>
            <person name="McCowan C."/>
            <person name="Murphy C."/>
            <person name="Pearson M."/>
            <person name="Poon T.W."/>
            <person name="Priest M."/>
            <person name="Roberts A."/>
            <person name="Saif S."/>
            <person name="Shea T."/>
            <person name="Sisk P."/>
            <person name="Sykes S."/>
            <person name="Wortman J."/>
            <person name="Nusbaum C."/>
            <person name="Birren B."/>
        </authorList>
    </citation>
    <scope>NUCLEOTIDE SEQUENCE [LARGE SCALE GENOMIC DNA]</scope>
    <source>
        <strain evidence="2 3">CBS 110553</strain>
    </source>
</reference>